<accession>A0A9W8I8E4</accession>
<evidence type="ECO:0000313" key="2">
    <source>
        <dbReference type="Proteomes" id="UP001139887"/>
    </source>
</evidence>
<organism evidence="1 2">
    <name type="scientific">Coemansia brasiliensis</name>
    <dbReference type="NCBI Taxonomy" id="2650707"/>
    <lineage>
        <taxon>Eukaryota</taxon>
        <taxon>Fungi</taxon>
        <taxon>Fungi incertae sedis</taxon>
        <taxon>Zoopagomycota</taxon>
        <taxon>Kickxellomycotina</taxon>
        <taxon>Kickxellomycetes</taxon>
        <taxon>Kickxellales</taxon>
        <taxon>Kickxellaceae</taxon>
        <taxon>Coemansia</taxon>
    </lineage>
</organism>
<sequence length="84" mass="9558">MSQFYFDFSKINNPFDVTNGKDTVTIRSTKHVVEVCVCDNCKAIMAQRKAEEAKKKETWSYKYTYTPPAPAAPPKPACCCCHHH</sequence>
<dbReference type="EMBL" id="JANBUW010000136">
    <property type="protein sequence ID" value="KAJ2848758.1"/>
    <property type="molecule type" value="Genomic_DNA"/>
</dbReference>
<protein>
    <submittedName>
        <fullName evidence="1">Uncharacterized protein</fullName>
    </submittedName>
</protein>
<name>A0A9W8I8E4_9FUNG</name>
<keyword evidence="2" id="KW-1185">Reference proteome</keyword>
<dbReference type="AlphaFoldDB" id="A0A9W8I8E4"/>
<comment type="caution">
    <text evidence="1">The sequence shown here is derived from an EMBL/GenBank/DDBJ whole genome shotgun (WGS) entry which is preliminary data.</text>
</comment>
<proteinExistence type="predicted"/>
<dbReference type="OrthoDB" id="5576893at2759"/>
<reference evidence="1" key="1">
    <citation type="submission" date="2022-07" db="EMBL/GenBank/DDBJ databases">
        <title>Phylogenomic reconstructions and comparative analyses of Kickxellomycotina fungi.</title>
        <authorList>
            <person name="Reynolds N.K."/>
            <person name="Stajich J.E."/>
            <person name="Barry K."/>
            <person name="Grigoriev I.V."/>
            <person name="Crous P."/>
            <person name="Smith M.E."/>
        </authorList>
    </citation>
    <scope>NUCLEOTIDE SEQUENCE</scope>
    <source>
        <strain evidence="1">NRRL 1566</strain>
    </source>
</reference>
<dbReference type="Proteomes" id="UP001139887">
    <property type="component" value="Unassembled WGS sequence"/>
</dbReference>
<evidence type="ECO:0000313" key="1">
    <source>
        <dbReference type="EMBL" id="KAJ2848758.1"/>
    </source>
</evidence>
<gene>
    <name evidence="1" type="ORF">IWW36_003102</name>
</gene>